<gene>
    <name evidence="2" type="ORF">Syun_009327</name>
</gene>
<evidence type="ECO:0000313" key="2">
    <source>
        <dbReference type="EMBL" id="KAK9151018.1"/>
    </source>
</evidence>
<reference evidence="2 3" key="1">
    <citation type="submission" date="2024-01" db="EMBL/GenBank/DDBJ databases">
        <title>Genome assemblies of Stephania.</title>
        <authorList>
            <person name="Yang L."/>
        </authorList>
    </citation>
    <scope>NUCLEOTIDE SEQUENCE [LARGE SCALE GENOMIC DNA]</scope>
    <source>
        <strain evidence="2">YNDBR</strain>
        <tissue evidence="2">Leaf</tissue>
    </source>
</reference>
<evidence type="ECO:0000313" key="3">
    <source>
        <dbReference type="Proteomes" id="UP001420932"/>
    </source>
</evidence>
<evidence type="ECO:0000256" key="1">
    <source>
        <dbReference type="SAM" id="MobiDB-lite"/>
    </source>
</evidence>
<accession>A0AAP0KEB3</accession>
<feature type="region of interest" description="Disordered" evidence="1">
    <location>
        <begin position="21"/>
        <end position="77"/>
    </location>
</feature>
<dbReference type="EMBL" id="JBBNAF010000004">
    <property type="protein sequence ID" value="KAK9151018.1"/>
    <property type="molecule type" value="Genomic_DNA"/>
</dbReference>
<dbReference type="AlphaFoldDB" id="A0AAP0KEB3"/>
<dbReference type="Proteomes" id="UP001420932">
    <property type="component" value="Unassembled WGS sequence"/>
</dbReference>
<comment type="caution">
    <text evidence="2">The sequence shown here is derived from an EMBL/GenBank/DDBJ whole genome shotgun (WGS) entry which is preliminary data.</text>
</comment>
<keyword evidence="3" id="KW-1185">Reference proteome</keyword>
<protein>
    <submittedName>
        <fullName evidence="2">Uncharacterized protein</fullName>
    </submittedName>
</protein>
<organism evidence="2 3">
    <name type="scientific">Stephania yunnanensis</name>
    <dbReference type="NCBI Taxonomy" id="152371"/>
    <lineage>
        <taxon>Eukaryota</taxon>
        <taxon>Viridiplantae</taxon>
        <taxon>Streptophyta</taxon>
        <taxon>Embryophyta</taxon>
        <taxon>Tracheophyta</taxon>
        <taxon>Spermatophyta</taxon>
        <taxon>Magnoliopsida</taxon>
        <taxon>Ranunculales</taxon>
        <taxon>Menispermaceae</taxon>
        <taxon>Menispermoideae</taxon>
        <taxon>Cissampelideae</taxon>
        <taxon>Stephania</taxon>
    </lineage>
</organism>
<proteinExistence type="predicted"/>
<sequence length="104" mass="11590">MDRLSLITLLCSSDMARSKAIVTKEETSSEPLGGAHGRGSRRPPIISYQKEKQKIDTKVNAPATRRRPRKGVQQYKGSHLVEHQETYLIINCGKTKGQSSEVLL</sequence>
<name>A0AAP0KEB3_9MAGN</name>